<name>A0A3E3E2R8_9FIRM</name>
<evidence type="ECO:0000256" key="1">
    <source>
        <dbReference type="ARBA" id="ARBA00006420"/>
    </source>
</evidence>
<evidence type="ECO:0000313" key="4">
    <source>
        <dbReference type="EMBL" id="RGD75459.1"/>
    </source>
</evidence>
<evidence type="ECO:0000313" key="5">
    <source>
        <dbReference type="Proteomes" id="UP000261212"/>
    </source>
</evidence>
<comment type="function">
    <text evidence="2">May be involved in the formation or repair of [Fe-S] clusters present in iron-sulfur proteins.</text>
</comment>
<accession>A0A3E3E2R8</accession>
<sequence>MIEKIEKVLNEKVRPSLNSHGGDVVIKSYEDNILRIKLIGKCSGCPAARTTNEDLIKISVMEEIPEVKDVILIEEVSEELLDFAKKILKH</sequence>
<reference evidence="4 5" key="1">
    <citation type="submission" date="2018-08" db="EMBL/GenBank/DDBJ databases">
        <title>A genome reference for cultivated species of the human gut microbiota.</title>
        <authorList>
            <person name="Zou Y."/>
            <person name="Xue W."/>
            <person name="Luo G."/>
        </authorList>
    </citation>
    <scope>NUCLEOTIDE SEQUENCE [LARGE SCALE GENOMIC DNA]</scope>
    <source>
        <strain evidence="4 5">AM25-6</strain>
    </source>
</reference>
<comment type="similarity">
    <text evidence="1">Belongs to the NifU family.</text>
</comment>
<dbReference type="EMBL" id="QUSM01000002">
    <property type="protein sequence ID" value="RGD75459.1"/>
    <property type="molecule type" value="Genomic_DNA"/>
</dbReference>
<protein>
    <submittedName>
        <fullName evidence="4">NifU family protein</fullName>
    </submittedName>
</protein>
<dbReference type="SUPFAM" id="SSF117916">
    <property type="entry name" value="Fe-S cluster assembly (FSCA) domain-like"/>
    <property type="match status" value="1"/>
</dbReference>
<dbReference type="Proteomes" id="UP000261212">
    <property type="component" value="Unassembled WGS sequence"/>
</dbReference>
<dbReference type="GO" id="GO:0016226">
    <property type="term" value="P:iron-sulfur cluster assembly"/>
    <property type="evidence" value="ECO:0007669"/>
    <property type="project" value="InterPro"/>
</dbReference>
<organism evidence="4 5">
    <name type="scientific">Anaerofustis stercorihominis</name>
    <dbReference type="NCBI Taxonomy" id="214853"/>
    <lineage>
        <taxon>Bacteria</taxon>
        <taxon>Bacillati</taxon>
        <taxon>Bacillota</taxon>
        <taxon>Clostridia</taxon>
        <taxon>Eubacteriales</taxon>
        <taxon>Eubacteriaceae</taxon>
        <taxon>Anaerofustis</taxon>
    </lineage>
</organism>
<gene>
    <name evidence="4" type="ORF">DW687_03800</name>
</gene>
<dbReference type="InterPro" id="IPR034904">
    <property type="entry name" value="FSCA_dom_sf"/>
</dbReference>
<dbReference type="Pfam" id="PF01106">
    <property type="entry name" value="NifU"/>
    <property type="match status" value="1"/>
</dbReference>
<dbReference type="Gene3D" id="3.30.300.130">
    <property type="entry name" value="Fe-S cluster assembly (FSCA)"/>
    <property type="match status" value="1"/>
</dbReference>
<dbReference type="GO" id="GO:0005506">
    <property type="term" value="F:iron ion binding"/>
    <property type="evidence" value="ECO:0007669"/>
    <property type="project" value="InterPro"/>
</dbReference>
<dbReference type="PANTHER" id="PTHR11178">
    <property type="entry name" value="IRON-SULFUR CLUSTER SCAFFOLD PROTEIN NFU-RELATED"/>
    <property type="match status" value="1"/>
</dbReference>
<dbReference type="AlphaFoldDB" id="A0A3E3E2R8"/>
<dbReference type="GO" id="GO:0051536">
    <property type="term" value="F:iron-sulfur cluster binding"/>
    <property type="evidence" value="ECO:0007669"/>
    <property type="project" value="InterPro"/>
</dbReference>
<feature type="domain" description="NIF system FeS cluster assembly NifU C-terminal" evidence="3">
    <location>
        <begin position="5"/>
        <end position="71"/>
    </location>
</feature>
<comment type="caution">
    <text evidence="4">The sequence shown here is derived from an EMBL/GenBank/DDBJ whole genome shotgun (WGS) entry which is preliminary data.</text>
</comment>
<dbReference type="PANTHER" id="PTHR11178:SF1">
    <property type="entry name" value="NFU1 IRON-SULFUR CLUSTER SCAFFOLD HOMOLOG, MITOCHONDRIAL"/>
    <property type="match status" value="1"/>
</dbReference>
<evidence type="ECO:0000256" key="2">
    <source>
        <dbReference type="ARBA" id="ARBA00049958"/>
    </source>
</evidence>
<dbReference type="InterPro" id="IPR001075">
    <property type="entry name" value="NIF_FeS_clus_asmbl_NifU_C"/>
</dbReference>
<evidence type="ECO:0000259" key="3">
    <source>
        <dbReference type="Pfam" id="PF01106"/>
    </source>
</evidence>
<proteinExistence type="inferred from homology"/>